<gene>
    <name evidence="3" type="ORF">ACFQ4H_08330</name>
</gene>
<feature type="transmembrane region" description="Helical" evidence="2">
    <location>
        <begin position="6"/>
        <end position="28"/>
    </location>
</feature>
<reference evidence="4" key="1">
    <citation type="journal article" date="2019" name="Int. J. Syst. Evol. Microbiol.">
        <title>The Global Catalogue of Microorganisms (GCM) 10K type strain sequencing project: providing services to taxonomists for standard genome sequencing and annotation.</title>
        <authorList>
            <consortium name="The Broad Institute Genomics Platform"/>
            <consortium name="The Broad Institute Genome Sequencing Center for Infectious Disease"/>
            <person name="Wu L."/>
            <person name="Ma J."/>
        </authorList>
    </citation>
    <scope>NUCLEOTIDE SEQUENCE [LARGE SCALE GENOMIC DNA]</scope>
    <source>
        <strain evidence="4">JCM 31037</strain>
    </source>
</reference>
<evidence type="ECO:0000313" key="4">
    <source>
        <dbReference type="Proteomes" id="UP001597260"/>
    </source>
</evidence>
<keyword evidence="4" id="KW-1185">Reference proteome</keyword>
<evidence type="ECO:0000256" key="1">
    <source>
        <dbReference type="SAM" id="MobiDB-lite"/>
    </source>
</evidence>
<dbReference type="EMBL" id="JBHTMP010000009">
    <property type="protein sequence ID" value="MFD1321092.1"/>
    <property type="molecule type" value="Genomic_DNA"/>
</dbReference>
<keyword evidence="2" id="KW-0472">Membrane</keyword>
<feature type="region of interest" description="Disordered" evidence="1">
    <location>
        <begin position="34"/>
        <end position="59"/>
    </location>
</feature>
<organism evidence="3 4">
    <name type="scientific">Micromonospora sonneratiae</name>
    <dbReference type="NCBI Taxonomy" id="1184706"/>
    <lineage>
        <taxon>Bacteria</taxon>
        <taxon>Bacillati</taxon>
        <taxon>Actinomycetota</taxon>
        <taxon>Actinomycetes</taxon>
        <taxon>Micromonosporales</taxon>
        <taxon>Micromonosporaceae</taxon>
        <taxon>Micromonospora</taxon>
    </lineage>
</organism>
<sequence>MTQTGGFAFLIAWSTFIALCGLLVYLILRRPAAPDRERADRRPAAPEEHPETDREEGIS</sequence>
<evidence type="ECO:0000256" key="2">
    <source>
        <dbReference type="SAM" id="Phobius"/>
    </source>
</evidence>
<evidence type="ECO:0008006" key="5">
    <source>
        <dbReference type="Google" id="ProtNLM"/>
    </source>
</evidence>
<comment type="caution">
    <text evidence="3">The sequence shown here is derived from an EMBL/GenBank/DDBJ whole genome shotgun (WGS) entry which is preliminary data.</text>
</comment>
<name>A0ABW3YBS1_9ACTN</name>
<keyword evidence="2" id="KW-0812">Transmembrane</keyword>
<dbReference type="Proteomes" id="UP001597260">
    <property type="component" value="Unassembled WGS sequence"/>
</dbReference>
<protein>
    <recommendedName>
        <fullName evidence="5">CcmD family protein</fullName>
    </recommendedName>
</protein>
<accession>A0ABW3YBS1</accession>
<proteinExistence type="predicted"/>
<keyword evidence="2" id="KW-1133">Transmembrane helix</keyword>
<evidence type="ECO:0000313" key="3">
    <source>
        <dbReference type="EMBL" id="MFD1321092.1"/>
    </source>
</evidence>
<dbReference type="RefSeq" id="WP_377568886.1">
    <property type="nucleotide sequence ID" value="NZ_JBHTMP010000009.1"/>
</dbReference>